<feature type="region of interest" description="Disordered" evidence="1">
    <location>
        <begin position="351"/>
        <end position="380"/>
    </location>
</feature>
<dbReference type="AlphaFoldDB" id="A0A518HWI9"/>
<protein>
    <submittedName>
        <fullName evidence="4">Formylglycine-generating sulfatase enzyme</fullName>
    </submittedName>
</protein>
<evidence type="ECO:0000256" key="1">
    <source>
        <dbReference type="SAM" id="MobiDB-lite"/>
    </source>
</evidence>
<gene>
    <name evidence="4" type="ORF">Enr13x_51030</name>
</gene>
<proteinExistence type="predicted"/>
<accession>A0A518HWI9</accession>
<dbReference type="GO" id="GO:0120147">
    <property type="term" value="F:formylglycine-generating oxidase activity"/>
    <property type="evidence" value="ECO:0007669"/>
    <property type="project" value="TreeGrafter"/>
</dbReference>
<dbReference type="InterPro" id="IPR016187">
    <property type="entry name" value="CTDL_fold"/>
</dbReference>
<keyword evidence="2" id="KW-0732">Signal</keyword>
<dbReference type="Proteomes" id="UP000319004">
    <property type="component" value="Chromosome"/>
</dbReference>
<dbReference type="Gene3D" id="3.90.1580.10">
    <property type="entry name" value="paralog of FGE (formylglycine-generating enzyme)"/>
    <property type="match status" value="1"/>
</dbReference>
<evidence type="ECO:0000313" key="5">
    <source>
        <dbReference type="Proteomes" id="UP000319004"/>
    </source>
</evidence>
<dbReference type="InterPro" id="IPR042095">
    <property type="entry name" value="SUMF_sf"/>
</dbReference>
<reference evidence="4 5" key="1">
    <citation type="submission" date="2019-03" db="EMBL/GenBank/DDBJ databases">
        <title>Deep-cultivation of Planctomycetes and their phenomic and genomic characterization uncovers novel biology.</title>
        <authorList>
            <person name="Wiegand S."/>
            <person name="Jogler M."/>
            <person name="Boedeker C."/>
            <person name="Pinto D."/>
            <person name="Vollmers J."/>
            <person name="Rivas-Marin E."/>
            <person name="Kohn T."/>
            <person name="Peeters S.H."/>
            <person name="Heuer A."/>
            <person name="Rast P."/>
            <person name="Oberbeckmann S."/>
            <person name="Bunk B."/>
            <person name="Jeske O."/>
            <person name="Meyerdierks A."/>
            <person name="Storesund J.E."/>
            <person name="Kallscheuer N."/>
            <person name="Luecker S."/>
            <person name="Lage O.M."/>
            <person name="Pohl T."/>
            <person name="Merkel B.J."/>
            <person name="Hornburger P."/>
            <person name="Mueller R.-W."/>
            <person name="Bruemmer F."/>
            <person name="Labrenz M."/>
            <person name="Spormann A.M."/>
            <person name="Op den Camp H."/>
            <person name="Overmann J."/>
            <person name="Amann R."/>
            <person name="Jetten M.S.M."/>
            <person name="Mascher T."/>
            <person name="Medema M.H."/>
            <person name="Devos D.P."/>
            <person name="Kaster A.-K."/>
            <person name="Ovreas L."/>
            <person name="Rohde M."/>
            <person name="Galperin M.Y."/>
            <person name="Jogler C."/>
        </authorList>
    </citation>
    <scope>NUCLEOTIDE SEQUENCE [LARGE SCALE GENOMIC DNA]</scope>
    <source>
        <strain evidence="4 5">Enr13</strain>
    </source>
</reference>
<sequence precursor="true">MNLSTRVALTVALFASCTFAGGPETRLVPNQPAEGRFVKTAQGFMVPYEQPIPGSNVVIEMLPVPGGTVTIQPPPPFQHFDDFGKPVAKDQPAGTEQTVSFGPFWVGKYEITMEQYLPYRQLYYVQKKDESKGVNQANSPTDIDAVTGPTDIYDPRYNFEYSDAPDSPVPTVSQFAARQYTKYLSLLTGQTYRLPLRSEWQHACRAGSGTRYCYGDDVERLGEFAVYLENTSDDALTLRVGTKKPNAWGLHDVHGNVAELVIEDTAVTGLREGHVACGGDRDSAAEDCTAESMVRTTVEWWDDDPEFPRSSWWMTSEESRTTGFRIIAPLAPMTEAQKHAYWDADSEQLAEDVQSRLEDGRGSLGRITPHTPTTRTVKQP</sequence>
<name>A0A518HWI9_9BACT</name>
<dbReference type="PANTHER" id="PTHR23150">
    <property type="entry name" value="SULFATASE MODIFYING FACTOR 1, 2"/>
    <property type="match status" value="1"/>
</dbReference>
<evidence type="ECO:0000259" key="3">
    <source>
        <dbReference type="Pfam" id="PF03781"/>
    </source>
</evidence>
<feature type="domain" description="Sulfatase-modifying factor enzyme-like" evidence="3">
    <location>
        <begin position="60"/>
        <end position="313"/>
    </location>
</feature>
<dbReference type="PANTHER" id="PTHR23150:SF19">
    <property type="entry name" value="FORMYLGLYCINE-GENERATING ENZYME"/>
    <property type="match status" value="1"/>
</dbReference>
<dbReference type="RefSeq" id="WP_145389427.1">
    <property type="nucleotide sequence ID" value="NZ_CP037423.1"/>
</dbReference>
<dbReference type="InterPro" id="IPR005532">
    <property type="entry name" value="SUMF_dom"/>
</dbReference>
<dbReference type="InterPro" id="IPR051043">
    <property type="entry name" value="Sulfatase_Mod_Factor_Kinase"/>
</dbReference>
<evidence type="ECO:0000256" key="2">
    <source>
        <dbReference type="SAM" id="SignalP"/>
    </source>
</evidence>
<dbReference type="SUPFAM" id="SSF56436">
    <property type="entry name" value="C-type lectin-like"/>
    <property type="match status" value="1"/>
</dbReference>
<dbReference type="EMBL" id="CP037423">
    <property type="protein sequence ID" value="QDV45228.1"/>
    <property type="molecule type" value="Genomic_DNA"/>
</dbReference>
<evidence type="ECO:0000313" key="4">
    <source>
        <dbReference type="EMBL" id="QDV45228.1"/>
    </source>
</evidence>
<feature type="signal peptide" evidence="2">
    <location>
        <begin position="1"/>
        <end position="20"/>
    </location>
</feature>
<feature type="compositionally biased region" description="Polar residues" evidence="1">
    <location>
        <begin position="370"/>
        <end position="380"/>
    </location>
</feature>
<dbReference type="Pfam" id="PF03781">
    <property type="entry name" value="FGE-sulfatase"/>
    <property type="match status" value="1"/>
</dbReference>
<organism evidence="4 5">
    <name type="scientific">Stieleria neptunia</name>
    <dbReference type="NCBI Taxonomy" id="2527979"/>
    <lineage>
        <taxon>Bacteria</taxon>
        <taxon>Pseudomonadati</taxon>
        <taxon>Planctomycetota</taxon>
        <taxon>Planctomycetia</taxon>
        <taxon>Pirellulales</taxon>
        <taxon>Pirellulaceae</taxon>
        <taxon>Stieleria</taxon>
    </lineage>
</organism>
<dbReference type="PROSITE" id="PS51257">
    <property type="entry name" value="PROKAR_LIPOPROTEIN"/>
    <property type="match status" value="1"/>
</dbReference>
<keyword evidence="5" id="KW-1185">Reference proteome</keyword>
<dbReference type="OrthoDB" id="272257at2"/>
<dbReference type="KEGG" id="snep:Enr13x_51030"/>
<feature type="chain" id="PRO_5022200180" evidence="2">
    <location>
        <begin position="21"/>
        <end position="380"/>
    </location>
</feature>